<keyword evidence="3" id="KW-1185">Reference proteome</keyword>
<sequence>MSLSNLPPEITSKIVGLVLAAATEDNPSTVVPTQPPVVMRPPSPFPLLSHTPPSGVGAAALKAAFVLAEAHPALRAGVDVHLAQEFHAFQPAYDPEVDALKAQWIPRPEARSEELRQYFQYYFGDSAPSTNDLHFQASAFDEHNAHLAQSVKVDGRVPGISAGHNHLISSLWYFQNWVASSMLVCRIGMPNPNLKCLHLRLSAHPELFSRVSHILSSNPHLVDIIIEADHPYSQDFYTRPVLRLADITSGLHHAAIERFILRTPGVELDVRDSASFTERIRRCKELGLVVFTVHHSGPAFHWAASMLQTVSQAKRIELSVAYEEEEAHYEAPAARLHCPALEHLMLDFNGIDVSFMRNIHAPNLRHLRIRTDVIANADNPCPPNHFPSLTSATVSQPGLLDPRFLALGIARSQYGHALQMRAQGADDEDCDATCNDIRPWQPVAESQRGTDEDEADGVAPHGIPTPSVALEHNLNIGTVVNNRNEAAVLFHLPSHTVRPIEELTTQDAPDALDSASKGSGARPTKRRRLSLP</sequence>
<dbReference type="EMBL" id="JAPDMQ010000667">
    <property type="protein sequence ID" value="KAK0521492.1"/>
    <property type="molecule type" value="Genomic_DNA"/>
</dbReference>
<reference evidence="2" key="1">
    <citation type="journal article" date="2023" name="PhytoFront">
        <title>Draft Genome Resources of Seven Strains of Tilletia horrida, Causal Agent of Kernel Smut of Rice.</title>
        <authorList>
            <person name="Khanal S."/>
            <person name="Antony Babu S."/>
            <person name="Zhou X.G."/>
        </authorList>
    </citation>
    <scope>NUCLEOTIDE SEQUENCE</scope>
    <source>
        <strain evidence="2">TX3</strain>
    </source>
</reference>
<comment type="caution">
    <text evidence="2">The sequence shown here is derived from an EMBL/GenBank/DDBJ whole genome shotgun (WGS) entry which is preliminary data.</text>
</comment>
<dbReference type="AlphaFoldDB" id="A0AAN6G579"/>
<accession>A0AAN6G579</accession>
<protein>
    <submittedName>
        <fullName evidence="2">Uncharacterized protein</fullName>
    </submittedName>
</protein>
<proteinExistence type="predicted"/>
<feature type="compositionally biased region" description="Basic residues" evidence="1">
    <location>
        <begin position="523"/>
        <end position="532"/>
    </location>
</feature>
<feature type="region of interest" description="Disordered" evidence="1">
    <location>
        <begin position="439"/>
        <end position="466"/>
    </location>
</feature>
<organism evidence="2 3">
    <name type="scientific">Tilletia horrida</name>
    <dbReference type="NCBI Taxonomy" id="155126"/>
    <lineage>
        <taxon>Eukaryota</taxon>
        <taxon>Fungi</taxon>
        <taxon>Dikarya</taxon>
        <taxon>Basidiomycota</taxon>
        <taxon>Ustilaginomycotina</taxon>
        <taxon>Exobasidiomycetes</taxon>
        <taxon>Tilletiales</taxon>
        <taxon>Tilletiaceae</taxon>
        <taxon>Tilletia</taxon>
    </lineage>
</organism>
<evidence type="ECO:0000256" key="1">
    <source>
        <dbReference type="SAM" id="MobiDB-lite"/>
    </source>
</evidence>
<name>A0AAN6G579_9BASI</name>
<feature type="region of interest" description="Disordered" evidence="1">
    <location>
        <begin position="505"/>
        <end position="532"/>
    </location>
</feature>
<dbReference type="Proteomes" id="UP001176521">
    <property type="component" value="Unassembled WGS sequence"/>
</dbReference>
<gene>
    <name evidence="2" type="ORF">OC842_006763</name>
</gene>
<evidence type="ECO:0000313" key="3">
    <source>
        <dbReference type="Proteomes" id="UP001176521"/>
    </source>
</evidence>
<evidence type="ECO:0000313" key="2">
    <source>
        <dbReference type="EMBL" id="KAK0521492.1"/>
    </source>
</evidence>